<keyword evidence="2" id="KW-1185">Reference proteome</keyword>
<sequence>MPSDLSNVQTLMMWPWTQTKNNGDWLTMMREAQEVVTARMPTLWKAFFFPFEADYTEIGLMWSEKTKAFDQSSSAMESAGRSVEHAAEKQQGVMAKARGGGTVTFGDMLEMYQRNLAAMTALAALPTAVLKPISTKVSANAKRLGQK</sequence>
<evidence type="ECO:0008006" key="3">
    <source>
        <dbReference type="Google" id="ProtNLM"/>
    </source>
</evidence>
<reference evidence="1 2" key="1">
    <citation type="submission" date="2020-08" db="EMBL/GenBank/DDBJ databases">
        <title>Genomic Encyclopedia of Type Strains, Phase IV (KMG-IV): sequencing the most valuable type-strain genomes for metagenomic binning, comparative biology and taxonomic classification.</title>
        <authorList>
            <person name="Goeker M."/>
        </authorList>
    </citation>
    <scope>NUCLEOTIDE SEQUENCE [LARGE SCALE GENOMIC DNA]</scope>
    <source>
        <strain evidence="1 2">DSM 102255</strain>
    </source>
</reference>
<dbReference type="RefSeq" id="WP_184078186.1">
    <property type="nucleotide sequence ID" value="NZ_JACIJP010000001.1"/>
</dbReference>
<accession>A0A841IXI9</accession>
<comment type="caution">
    <text evidence="1">The sequence shown here is derived from an EMBL/GenBank/DDBJ whole genome shotgun (WGS) entry which is preliminary data.</text>
</comment>
<name>A0A841IXI9_9SPHN</name>
<proteinExistence type="predicted"/>
<evidence type="ECO:0000313" key="2">
    <source>
        <dbReference type="Proteomes" id="UP000552700"/>
    </source>
</evidence>
<dbReference type="EMBL" id="JACIJP010000001">
    <property type="protein sequence ID" value="MBB6123347.1"/>
    <property type="molecule type" value="Genomic_DNA"/>
</dbReference>
<dbReference type="AlphaFoldDB" id="A0A841IXI9"/>
<organism evidence="1 2">
    <name type="scientific">Sphingobium subterraneum</name>
    <dbReference type="NCBI Taxonomy" id="627688"/>
    <lineage>
        <taxon>Bacteria</taxon>
        <taxon>Pseudomonadati</taxon>
        <taxon>Pseudomonadota</taxon>
        <taxon>Alphaproteobacteria</taxon>
        <taxon>Sphingomonadales</taxon>
        <taxon>Sphingomonadaceae</taxon>
        <taxon>Sphingobium</taxon>
    </lineage>
</organism>
<dbReference type="Proteomes" id="UP000552700">
    <property type="component" value="Unassembled WGS sequence"/>
</dbReference>
<protein>
    <recommendedName>
        <fullName evidence="3">Phasin domain-containing protein</fullName>
    </recommendedName>
</protein>
<gene>
    <name evidence="1" type="ORF">FHS92_001054</name>
</gene>
<evidence type="ECO:0000313" key="1">
    <source>
        <dbReference type="EMBL" id="MBB6123347.1"/>
    </source>
</evidence>